<dbReference type="InterPro" id="IPR031314">
    <property type="entry name" value="DNK_dom"/>
</dbReference>
<keyword evidence="16" id="KW-1185">Reference proteome</keyword>
<dbReference type="GO" id="GO:0006120">
    <property type="term" value="P:mitochondrial electron transport, NADH to ubiquinone"/>
    <property type="evidence" value="ECO:0007669"/>
    <property type="project" value="InterPro"/>
</dbReference>
<evidence type="ECO:0000313" key="16">
    <source>
        <dbReference type="Proteomes" id="UP001168990"/>
    </source>
</evidence>
<evidence type="ECO:0000256" key="6">
    <source>
        <dbReference type="ARBA" id="ARBA00022448"/>
    </source>
</evidence>
<evidence type="ECO:0000256" key="9">
    <source>
        <dbReference type="ARBA" id="ARBA00022827"/>
    </source>
</evidence>
<evidence type="ECO:0000259" key="14">
    <source>
        <dbReference type="Pfam" id="PF01712"/>
    </source>
</evidence>
<dbReference type="EMBL" id="JAQQBS010000001">
    <property type="protein sequence ID" value="KAK0177015.1"/>
    <property type="molecule type" value="Genomic_DNA"/>
</dbReference>
<keyword evidence="12 13" id="KW-0496">Mitochondrion</keyword>
<dbReference type="SUPFAM" id="SSF52540">
    <property type="entry name" value="P-loop containing nucleoside triphosphate hydrolases"/>
    <property type="match status" value="1"/>
</dbReference>
<comment type="cofactor">
    <cofactor evidence="1 13">
        <name>FAD</name>
        <dbReference type="ChEBI" id="CHEBI:57692"/>
    </cofactor>
</comment>
<reference evidence="15" key="1">
    <citation type="journal article" date="2023" name="bioRxiv">
        <title>Scaffold-level genome assemblies of two parasitoid biocontrol wasps reveal the parthenogenesis mechanism and an associated novel virus.</title>
        <authorList>
            <person name="Inwood S."/>
            <person name="Skelly J."/>
            <person name="Guhlin J."/>
            <person name="Harrop T."/>
            <person name="Goldson S."/>
            <person name="Dearden P."/>
        </authorList>
    </citation>
    <scope>NUCLEOTIDE SEQUENCE</scope>
    <source>
        <strain evidence="15">Irish</strain>
        <tissue evidence="15">Whole body</tissue>
    </source>
</reference>
<evidence type="ECO:0000256" key="13">
    <source>
        <dbReference type="PIRNR" id="PIRNR000543"/>
    </source>
</evidence>
<evidence type="ECO:0000256" key="5">
    <source>
        <dbReference type="ARBA" id="ARBA00017279"/>
    </source>
</evidence>
<sequence>MISSNITSALRTGYPQLLNFGRISGLCKMSPTNIILTIPQTSSITGKAMRVDRPPRPPPFDWKNKNYRIWHTFTDPMDARFDDNSKIVIVEGLPAVGKDKFAKKLAEELEMLYVPQPRFDDIFISPHGFDYRTLNEKLPDDAQYFDEKMFLANPYHRNTCAMQHTYYQMRYDQYVDALAHVFSTGQGVVLQRSPWSDMVFMKAMHSAGYVSKQGFDYYKSSLAASLHQILKPHLIIYLDIPSSMVKQRIQKRALPHELNSEVLTPKYLQEIETNYKNIYLPDISKHAHVLIYHWVEEADMWSIVDDIEELQFDGYDRESSKMADWSFSTLDMRRAARTIYTNRKEQLLDSARVVRYDVPEMLISPEDQSRRQKLLDNLAEEYPSHKYQAGFDPNSDKGILWKD</sequence>
<evidence type="ECO:0000256" key="12">
    <source>
        <dbReference type="ARBA" id="ARBA00023128"/>
    </source>
</evidence>
<dbReference type="GO" id="GO:0005759">
    <property type="term" value="C:mitochondrial matrix"/>
    <property type="evidence" value="ECO:0007669"/>
    <property type="project" value="UniProtKB-SubCell"/>
</dbReference>
<comment type="caution">
    <text evidence="15">The sequence shown here is derived from an EMBL/GenBank/DDBJ whole genome shotgun (WGS) entry which is preliminary data.</text>
</comment>
<dbReference type="Proteomes" id="UP001168990">
    <property type="component" value="Unassembled WGS sequence"/>
</dbReference>
<keyword evidence="11 13" id="KW-0249">Electron transport</keyword>
<protein>
    <recommendedName>
        <fullName evidence="5 13">NADH dehydrogenase [ubiquinone] 1 alpha subcomplex subunit 10, mitochondrial</fullName>
    </recommendedName>
</protein>
<dbReference type="InterPro" id="IPR027417">
    <property type="entry name" value="P-loop_NTPase"/>
</dbReference>
<evidence type="ECO:0000313" key="15">
    <source>
        <dbReference type="EMBL" id="KAK0177015.1"/>
    </source>
</evidence>
<dbReference type="AlphaFoldDB" id="A0AA39FW84"/>
<comment type="similarity">
    <text evidence="4 13">Belongs to the complex I NDUFA10 subunit family.</text>
</comment>
<evidence type="ECO:0000256" key="11">
    <source>
        <dbReference type="ARBA" id="ARBA00022982"/>
    </source>
</evidence>
<proteinExistence type="inferred from homology"/>
<dbReference type="Gene3D" id="3.40.50.300">
    <property type="entry name" value="P-loop containing nucleotide triphosphate hydrolases"/>
    <property type="match status" value="1"/>
</dbReference>
<dbReference type="PIRSF" id="PIRSF000543">
    <property type="entry name" value="NADH_UQ_42KD"/>
    <property type="match status" value="1"/>
</dbReference>
<reference evidence="15" key="2">
    <citation type="submission" date="2023-03" db="EMBL/GenBank/DDBJ databases">
        <authorList>
            <person name="Inwood S.N."/>
            <person name="Skelly J.G."/>
            <person name="Guhlin J."/>
            <person name="Harrop T.W.R."/>
            <person name="Goldson S.G."/>
            <person name="Dearden P.K."/>
        </authorList>
    </citation>
    <scope>NUCLEOTIDE SEQUENCE</scope>
    <source>
        <strain evidence="15">Irish</strain>
        <tissue evidence="15">Whole body</tissue>
    </source>
</reference>
<dbReference type="PANTHER" id="PTHR10513:SF15">
    <property type="entry name" value="NADH DEHYDROGENASE [UBIQUINONE] 1 ALPHA SUBCOMPLEX SUBUNIT 10, MITOCHONDRIAL"/>
    <property type="match status" value="1"/>
</dbReference>
<evidence type="ECO:0000256" key="8">
    <source>
        <dbReference type="ARBA" id="ARBA00022660"/>
    </source>
</evidence>
<keyword evidence="10" id="KW-0809">Transit peptide</keyword>
<keyword evidence="6 13" id="KW-0813">Transport</keyword>
<evidence type="ECO:0000256" key="10">
    <source>
        <dbReference type="ARBA" id="ARBA00022946"/>
    </source>
</evidence>
<keyword evidence="9 13" id="KW-0274">FAD</keyword>
<gene>
    <name evidence="15" type="ORF">PV328_001107</name>
</gene>
<evidence type="ECO:0000256" key="3">
    <source>
        <dbReference type="ARBA" id="ARBA00004305"/>
    </source>
</evidence>
<keyword evidence="8 13" id="KW-0679">Respiratory chain</keyword>
<dbReference type="InterPro" id="IPR015828">
    <property type="entry name" value="NDUFA10"/>
</dbReference>
<accession>A0AA39FW84</accession>
<evidence type="ECO:0000256" key="7">
    <source>
        <dbReference type="ARBA" id="ARBA00022630"/>
    </source>
</evidence>
<keyword evidence="7 13" id="KW-0285">Flavoprotein</keyword>
<evidence type="ECO:0000256" key="2">
    <source>
        <dbReference type="ARBA" id="ARBA00003195"/>
    </source>
</evidence>
<name>A0AA39FW84_9HYME</name>
<organism evidence="15 16">
    <name type="scientific">Microctonus aethiopoides</name>
    <dbReference type="NCBI Taxonomy" id="144406"/>
    <lineage>
        <taxon>Eukaryota</taxon>
        <taxon>Metazoa</taxon>
        <taxon>Ecdysozoa</taxon>
        <taxon>Arthropoda</taxon>
        <taxon>Hexapoda</taxon>
        <taxon>Insecta</taxon>
        <taxon>Pterygota</taxon>
        <taxon>Neoptera</taxon>
        <taxon>Endopterygota</taxon>
        <taxon>Hymenoptera</taxon>
        <taxon>Apocrita</taxon>
        <taxon>Ichneumonoidea</taxon>
        <taxon>Braconidae</taxon>
        <taxon>Euphorinae</taxon>
        <taxon>Microctonus</taxon>
    </lineage>
</organism>
<dbReference type="InterPro" id="IPR050566">
    <property type="entry name" value="Deoxyribonucleoside_kinase"/>
</dbReference>
<evidence type="ECO:0000256" key="1">
    <source>
        <dbReference type="ARBA" id="ARBA00001974"/>
    </source>
</evidence>
<comment type="function">
    <text evidence="2 13">Accessory subunit of the mitochondrial membrane respiratory chain NADH dehydrogenase (Complex I), that is believed not to be involved in catalysis. Complex I functions in the transfer of electrons from NADH to the respiratory chain. The immediate electron acceptor for the enzyme is believed to be ubiquinone.</text>
</comment>
<feature type="domain" description="Deoxynucleoside kinase" evidence="14">
    <location>
        <begin position="89"/>
        <end position="281"/>
    </location>
</feature>
<evidence type="ECO:0000256" key="4">
    <source>
        <dbReference type="ARBA" id="ARBA00008606"/>
    </source>
</evidence>
<dbReference type="Pfam" id="PF01712">
    <property type="entry name" value="dNK"/>
    <property type="match status" value="1"/>
</dbReference>
<comment type="subcellular location">
    <subcellularLocation>
        <location evidence="3 13">Mitochondrion matrix</location>
    </subcellularLocation>
</comment>
<dbReference type="PANTHER" id="PTHR10513">
    <property type="entry name" value="DEOXYNUCLEOSIDE KINASE"/>
    <property type="match status" value="1"/>
</dbReference>